<evidence type="ECO:0000313" key="2">
    <source>
        <dbReference type="Proteomes" id="UP000272400"/>
    </source>
</evidence>
<keyword evidence="2" id="KW-1185">Reference proteome</keyword>
<organism evidence="1 2">
    <name type="scientific">Actinocorallia herbida</name>
    <dbReference type="NCBI Taxonomy" id="58109"/>
    <lineage>
        <taxon>Bacteria</taxon>
        <taxon>Bacillati</taxon>
        <taxon>Actinomycetota</taxon>
        <taxon>Actinomycetes</taxon>
        <taxon>Streptosporangiales</taxon>
        <taxon>Thermomonosporaceae</taxon>
        <taxon>Actinocorallia</taxon>
    </lineage>
</organism>
<dbReference type="AlphaFoldDB" id="A0A3N1D1F2"/>
<dbReference type="SUPFAM" id="SSF52540">
    <property type="entry name" value="P-loop containing nucleoside triphosphate hydrolases"/>
    <property type="match status" value="1"/>
</dbReference>
<evidence type="ECO:0000313" key="1">
    <source>
        <dbReference type="EMBL" id="ROO87354.1"/>
    </source>
</evidence>
<reference evidence="1 2" key="1">
    <citation type="submission" date="2018-11" db="EMBL/GenBank/DDBJ databases">
        <title>Sequencing the genomes of 1000 actinobacteria strains.</title>
        <authorList>
            <person name="Klenk H.-P."/>
        </authorList>
    </citation>
    <scope>NUCLEOTIDE SEQUENCE [LARGE SCALE GENOMIC DNA]</scope>
    <source>
        <strain evidence="1 2">DSM 44254</strain>
    </source>
</reference>
<dbReference type="InterPro" id="IPR027417">
    <property type="entry name" value="P-loop_NTPase"/>
</dbReference>
<proteinExistence type="predicted"/>
<sequence length="529" mass="58656">MKYFNTAGPCDPELHYMLPAGPRLPQARELIEMDRYFVVHAPRQTGKTTTLGVLELELRAEGSAVALTVSCEAASVAGDDFGAAELVLLDDLREAARSAGLEGAELPPEPWPEAAPGARLGAALSAWAARCPRPLVLFFDEIDAMRGQSLLSVLRQLRNGHNMRPKRHPFPNAVALCGLRDVRDYKAASGGEPSRLGTASPFNISVRSLRMGDFTCEEVAGLYAQHTAATGQEFRPEAVARAFEVTCGQPWLVNALAYEITREMRIPPEDPITAEHVDQARERLIRARATHLDSLVAKLQEPRVRRVMEPMIAGTFSYADDTFDDDVSYVRDLGLIAQGLPLRVANPIYREVVLRVLGGPAESFVLAEPRSFVLPDGRFDLPRLLREFTGFWREHGEVLVRGTVYHEAACHIVLMAYLQRLVNGGGYLDREYATGTGRLDVLIRWPYQGPDGDRRVQREALEVKLWHPGRPDPHDQGLEQLDGYLDRLGLDTGVLVVFDRRPQAPAWHERTTLGSAATPRGRKVTVLRA</sequence>
<dbReference type="EMBL" id="RJKE01000001">
    <property type="protein sequence ID" value="ROO87354.1"/>
    <property type="molecule type" value="Genomic_DNA"/>
</dbReference>
<accession>A0A3N1D1F2</accession>
<dbReference type="Proteomes" id="UP000272400">
    <property type="component" value="Unassembled WGS sequence"/>
</dbReference>
<evidence type="ECO:0008006" key="3">
    <source>
        <dbReference type="Google" id="ProtNLM"/>
    </source>
</evidence>
<protein>
    <recommendedName>
        <fullName evidence="3">AAA domain-containing protein</fullName>
    </recommendedName>
</protein>
<comment type="caution">
    <text evidence="1">The sequence shown here is derived from an EMBL/GenBank/DDBJ whole genome shotgun (WGS) entry which is preliminary data.</text>
</comment>
<gene>
    <name evidence="1" type="ORF">EDD29_4953</name>
</gene>
<name>A0A3N1D1F2_9ACTN</name>